<sequence>MNDPTLKQSIFSRTARTVTTSSLVLGALGALTLSAGCAGQQGAGPAASPSAGGSASDPAGPAGAATPAQTNLLKASTFDDNKSLPWTTSFTAPGAGSAEVKNGAYCVTVTNKGSNNWDAQFRHREMVIQKGHTYTVEFKAWASAPTKARPKVGMAGPPYTEHWANPIELGTSPKTYSAKFTMASADDPTAELAFHIGGEMATAKTPFEVCIDDIRLDDPEFKSAATSTAAAAPKVAVNQVGYLPDAIKIASVNSAATAPLAWELLDRAGKVVASGQTKVFGKDGASGDHVHLVDFTAFKAPGEGYTLKVGDDKSFPFDVGAGLYKRLKYDALAYFYHNRSGIEIKMPFAGKPELARPAGHPHDKATPCLKGSGCDYTIDASGGWYDAGDHGKYVVNGGISVWTLLNWYERTKHLGASGADFADGKLGIPESKNGVPDLLDEARWELELFLRMQVPEGKPLAGMVHHKMHDDEWTGLGLAPHEDKIARSVHKPSTAATLNVAATAAQCARIWKTVDAAFSAKCLKSAERAFAAAKQNPALYAPPGGDKGGGPYDDKNVADEFYWAAAELFVTTGKPEYKQFLQASPLNARFPMEADGVVGSMTWKVTDALGQISMAVVPGPVDAAWQKQLRDRIVKAADQYLAIAEKEGYRTLVQPTRDGKYEWGSNSFVLNNMIVVALAHDFTKQQKYLDGVVLGMDYLLGRNPLGQSYVTGYGDKPLENPHHRFWAHQANSKYPKAPPGIVSGGPNSSLQDPHAQSAGLKGCVAQRCFVDHIEAWSVNEITINWNAPFAWVAGFLDEKAKK</sequence>
<dbReference type="SUPFAM" id="SSF48208">
    <property type="entry name" value="Six-hairpin glycosidases"/>
    <property type="match status" value="1"/>
</dbReference>
<evidence type="ECO:0000259" key="11">
    <source>
        <dbReference type="Pfam" id="PF02018"/>
    </source>
</evidence>
<keyword evidence="8" id="KW-0136">Cellulose degradation</keyword>
<dbReference type="Pfam" id="PF00759">
    <property type="entry name" value="Glyco_hydro_9"/>
    <property type="match status" value="1"/>
</dbReference>
<evidence type="ECO:0000256" key="2">
    <source>
        <dbReference type="ARBA" id="ARBA00022801"/>
    </source>
</evidence>
<evidence type="ECO:0000256" key="1">
    <source>
        <dbReference type="ARBA" id="ARBA00007072"/>
    </source>
</evidence>
<evidence type="ECO:0000313" key="14">
    <source>
        <dbReference type="Proteomes" id="UP000238348"/>
    </source>
</evidence>
<dbReference type="PANTHER" id="PTHR22298">
    <property type="entry name" value="ENDO-1,4-BETA-GLUCANASE"/>
    <property type="match status" value="1"/>
</dbReference>
<evidence type="ECO:0000256" key="5">
    <source>
        <dbReference type="ARBA" id="ARBA00023326"/>
    </source>
</evidence>
<dbReference type="InterPro" id="IPR001701">
    <property type="entry name" value="Glyco_hydro_9"/>
</dbReference>
<dbReference type="Proteomes" id="UP000238348">
    <property type="component" value="Chromosome"/>
</dbReference>
<dbReference type="Gene3D" id="2.60.40.10">
    <property type="entry name" value="Immunoglobulins"/>
    <property type="match status" value="1"/>
</dbReference>
<dbReference type="Gene3D" id="1.50.10.10">
    <property type="match status" value="1"/>
</dbReference>
<feature type="active site" evidence="7">
    <location>
        <position position="771"/>
    </location>
</feature>
<dbReference type="InterPro" id="IPR014756">
    <property type="entry name" value="Ig_E-set"/>
</dbReference>
<dbReference type="Pfam" id="PF02927">
    <property type="entry name" value="CelD_N"/>
    <property type="match status" value="1"/>
</dbReference>
<dbReference type="InterPro" id="IPR018221">
    <property type="entry name" value="Glyco_hydro_9_His_AS"/>
</dbReference>
<evidence type="ECO:0000256" key="8">
    <source>
        <dbReference type="RuleBase" id="RU361166"/>
    </source>
</evidence>
<feature type="domain" description="Glycoside hydrolase family 9" evidence="10">
    <location>
        <begin position="324"/>
        <end position="792"/>
    </location>
</feature>
<comment type="catalytic activity">
    <reaction evidence="8">
        <text>Endohydrolysis of (1-&gt;4)-beta-D-glucosidic linkages in cellulose, lichenin and cereal beta-D-glucans.</text>
        <dbReference type="EC" id="3.2.1.4"/>
    </reaction>
</comment>
<dbReference type="InterPro" id="IPR003305">
    <property type="entry name" value="CenC_carb-bd"/>
</dbReference>
<organism evidence="13 14">
    <name type="scientific">Sorangium cellulosum</name>
    <name type="common">Polyangium cellulosum</name>
    <dbReference type="NCBI Taxonomy" id="56"/>
    <lineage>
        <taxon>Bacteria</taxon>
        <taxon>Pseudomonadati</taxon>
        <taxon>Myxococcota</taxon>
        <taxon>Polyangia</taxon>
        <taxon>Polyangiales</taxon>
        <taxon>Polyangiaceae</taxon>
        <taxon>Sorangium</taxon>
    </lineage>
</organism>
<dbReference type="SUPFAM" id="SSF81296">
    <property type="entry name" value="E set domains"/>
    <property type="match status" value="1"/>
</dbReference>
<evidence type="ECO:0000256" key="7">
    <source>
        <dbReference type="PROSITE-ProRule" id="PRU10060"/>
    </source>
</evidence>
<dbReference type="Gene3D" id="2.60.120.260">
    <property type="entry name" value="Galactose-binding domain-like"/>
    <property type="match status" value="1"/>
</dbReference>
<keyword evidence="3 6" id="KW-0119">Carbohydrate metabolism</keyword>
<feature type="active site" evidence="6">
    <location>
        <position position="722"/>
    </location>
</feature>
<keyword evidence="2 6" id="KW-0378">Hydrolase</keyword>
<dbReference type="EMBL" id="CP012673">
    <property type="protein sequence ID" value="AUX48856.1"/>
    <property type="molecule type" value="Genomic_DNA"/>
</dbReference>
<gene>
    <name evidence="13" type="ORF">SOCE26_103990</name>
</gene>
<evidence type="ECO:0000313" key="13">
    <source>
        <dbReference type="EMBL" id="AUX48856.1"/>
    </source>
</evidence>
<comment type="similarity">
    <text evidence="1 6 8">Belongs to the glycosyl hydrolase 9 (cellulase E) family.</text>
</comment>
<dbReference type="GO" id="GO:0030245">
    <property type="term" value="P:cellulose catabolic process"/>
    <property type="evidence" value="ECO:0007669"/>
    <property type="project" value="UniProtKB-KW"/>
</dbReference>
<keyword evidence="5 6" id="KW-0624">Polysaccharide degradation</keyword>
<feature type="region of interest" description="Disordered" evidence="9">
    <location>
        <begin position="39"/>
        <end position="66"/>
    </location>
</feature>
<evidence type="ECO:0000256" key="4">
    <source>
        <dbReference type="ARBA" id="ARBA00023295"/>
    </source>
</evidence>
<dbReference type="CDD" id="cd02850">
    <property type="entry name" value="E_set_Cellulase_N"/>
    <property type="match status" value="1"/>
</dbReference>
<dbReference type="InterPro" id="IPR008928">
    <property type="entry name" value="6-hairpin_glycosidase_sf"/>
</dbReference>
<dbReference type="InterPro" id="IPR012341">
    <property type="entry name" value="6hp_glycosidase-like_sf"/>
</dbReference>
<dbReference type="Pfam" id="PF02018">
    <property type="entry name" value="CBM_4_9"/>
    <property type="match status" value="1"/>
</dbReference>
<feature type="domain" description="Cellulase Ig-like" evidence="12">
    <location>
        <begin position="231"/>
        <end position="313"/>
    </location>
</feature>
<reference evidence="13 14" key="1">
    <citation type="submission" date="2015-09" db="EMBL/GenBank/DDBJ databases">
        <title>Sorangium comparison.</title>
        <authorList>
            <person name="Zaburannyi N."/>
            <person name="Bunk B."/>
            <person name="Overmann J."/>
            <person name="Mueller R."/>
        </authorList>
    </citation>
    <scope>NUCLEOTIDE SEQUENCE [LARGE SCALE GENOMIC DNA]</scope>
    <source>
        <strain evidence="13 14">So ce26</strain>
    </source>
</reference>
<evidence type="ECO:0000259" key="10">
    <source>
        <dbReference type="Pfam" id="PF00759"/>
    </source>
</evidence>
<dbReference type="InterPro" id="IPR004197">
    <property type="entry name" value="Cellulase_Ig-like"/>
</dbReference>
<dbReference type="GO" id="GO:0008810">
    <property type="term" value="F:cellulase activity"/>
    <property type="evidence" value="ECO:0007669"/>
    <property type="project" value="UniProtKB-EC"/>
</dbReference>
<proteinExistence type="inferred from homology"/>
<name>A0A2L0FB74_SORCE</name>
<accession>A0A2L0FB74</accession>
<dbReference type="PROSITE" id="PS00698">
    <property type="entry name" value="GH9_3"/>
    <property type="match status" value="1"/>
</dbReference>
<dbReference type="InterPro" id="IPR008979">
    <property type="entry name" value="Galactose-bd-like_sf"/>
</dbReference>
<dbReference type="InterPro" id="IPR033126">
    <property type="entry name" value="Glyco_hydro_9_Asp/Glu_AS"/>
</dbReference>
<keyword evidence="4 6" id="KW-0326">Glycosidase</keyword>
<dbReference type="SUPFAM" id="SSF49785">
    <property type="entry name" value="Galactose-binding domain-like"/>
    <property type="match status" value="1"/>
</dbReference>
<dbReference type="AlphaFoldDB" id="A0A2L0FB74"/>
<evidence type="ECO:0000256" key="6">
    <source>
        <dbReference type="PROSITE-ProRule" id="PRU10059"/>
    </source>
</evidence>
<protein>
    <recommendedName>
        <fullName evidence="8">Endoglucanase</fullName>
        <ecNumber evidence="8">3.2.1.4</ecNumber>
    </recommendedName>
</protein>
<dbReference type="PROSITE" id="PS00592">
    <property type="entry name" value="GH9_2"/>
    <property type="match status" value="1"/>
</dbReference>
<feature type="domain" description="CBM-cenC" evidence="11">
    <location>
        <begin position="71"/>
        <end position="197"/>
    </location>
</feature>
<feature type="active site" evidence="7">
    <location>
        <position position="780"/>
    </location>
</feature>
<evidence type="ECO:0000256" key="9">
    <source>
        <dbReference type="SAM" id="MobiDB-lite"/>
    </source>
</evidence>
<dbReference type="EC" id="3.2.1.4" evidence="8"/>
<evidence type="ECO:0000259" key="12">
    <source>
        <dbReference type="Pfam" id="PF02927"/>
    </source>
</evidence>
<dbReference type="InterPro" id="IPR013783">
    <property type="entry name" value="Ig-like_fold"/>
</dbReference>
<evidence type="ECO:0000256" key="3">
    <source>
        <dbReference type="ARBA" id="ARBA00023277"/>
    </source>
</evidence>